<sequence length="295" mass="32127">MFVGERLPALAVPRDTVQRQYCRTVRRPELVDLHADHCRSIGMRAALALVPYSGCVHSDSNFAPAAVRDTLRAGEALAPMQALYSPNGRCALAYQNDGNLWFYRDNVAVWFSGTGHQSPGRVAMQPDGNLVVYNAGNHPVWSARTDGNPGSHLAVQDDGNVVIYRPGGGAAWASYTNARPASGDTIGSDEALYPGHELVSQDGRTMLTFQVDGNVVVYRGGRALWSSRTDRHEPGRLAMQHDGNLVAYDKWNTPLWSSRTDRNPGSRLVVQNDGNVVVYRPVGGAAWATNTVAHF</sequence>
<keyword evidence="3" id="KW-1185">Reference proteome</keyword>
<dbReference type="InterPro" id="IPR036426">
    <property type="entry name" value="Bulb-type_lectin_dom_sf"/>
</dbReference>
<feature type="domain" description="Bulb-type lectin" evidence="1">
    <location>
        <begin position="183"/>
        <end position="291"/>
    </location>
</feature>
<dbReference type="Gene3D" id="2.90.10.10">
    <property type="entry name" value="Bulb-type lectin domain"/>
    <property type="match status" value="4"/>
</dbReference>
<reference evidence="2 3" key="1">
    <citation type="submission" date="2019-05" db="EMBL/GenBank/DDBJ databases">
        <authorList>
            <person name="Lee S.D."/>
        </authorList>
    </citation>
    <scope>NUCLEOTIDE SEQUENCE [LARGE SCALE GENOMIC DNA]</scope>
    <source>
        <strain evidence="2 3">YC2-7</strain>
    </source>
</reference>
<proteinExistence type="predicted"/>
<dbReference type="CDD" id="cd00028">
    <property type="entry name" value="B_lectin"/>
    <property type="match status" value="1"/>
</dbReference>
<dbReference type="InterPro" id="IPR001480">
    <property type="entry name" value="Bulb-type_lectin_dom"/>
</dbReference>
<protein>
    <submittedName>
        <fullName evidence="2">Curculin domain-containing protein</fullName>
    </submittedName>
</protein>
<reference evidence="2 3" key="2">
    <citation type="submission" date="2020-06" db="EMBL/GenBank/DDBJ databases">
        <title>Antribacter stalactiti gen. nov., sp. nov., a new member of the family Nacardiaceae isolated from a cave.</title>
        <authorList>
            <person name="Kim I.S."/>
        </authorList>
    </citation>
    <scope>NUCLEOTIDE SEQUENCE [LARGE SCALE GENOMIC DNA]</scope>
    <source>
        <strain evidence="2 3">YC2-7</strain>
    </source>
</reference>
<evidence type="ECO:0000259" key="1">
    <source>
        <dbReference type="PROSITE" id="PS50927"/>
    </source>
</evidence>
<comment type="caution">
    <text evidence="2">The sequence shown here is derived from an EMBL/GenBank/DDBJ whole genome shotgun (WGS) entry which is preliminary data.</text>
</comment>
<dbReference type="EMBL" id="VCQU01000004">
    <property type="protein sequence ID" value="NMN95992.1"/>
    <property type="molecule type" value="Genomic_DNA"/>
</dbReference>
<dbReference type="SMART" id="SM00108">
    <property type="entry name" value="B_lectin"/>
    <property type="match status" value="2"/>
</dbReference>
<organism evidence="2 3">
    <name type="scientific">Antrihabitans stalactiti</name>
    <dbReference type="NCBI Taxonomy" id="2584121"/>
    <lineage>
        <taxon>Bacteria</taxon>
        <taxon>Bacillati</taxon>
        <taxon>Actinomycetota</taxon>
        <taxon>Actinomycetes</taxon>
        <taxon>Mycobacteriales</taxon>
        <taxon>Nocardiaceae</taxon>
        <taxon>Antrihabitans</taxon>
    </lineage>
</organism>
<feature type="domain" description="Bulb-type lectin" evidence="1">
    <location>
        <begin position="68"/>
        <end position="176"/>
    </location>
</feature>
<accession>A0A848KH06</accession>
<evidence type="ECO:0000313" key="2">
    <source>
        <dbReference type="EMBL" id="NMN95992.1"/>
    </source>
</evidence>
<name>A0A848KH06_9NOCA</name>
<dbReference type="SUPFAM" id="SSF51110">
    <property type="entry name" value="alpha-D-mannose-specific plant lectins"/>
    <property type="match status" value="2"/>
</dbReference>
<dbReference type="PROSITE" id="PS50927">
    <property type="entry name" value="BULB_LECTIN"/>
    <property type="match status" value="2"/>
</dbReference>
<evidence type="ECO:0000313" key="3">
    <source>
        <dbReference type="Proteomes" id="UP000535543"/>
    </source>
</evidence>
<dbReference type="Proteomes" id="UP000535543">
    <property type="component" value="Unassembled WGS sequence"/>
</dbReference>
<dbReference type="AlphaFoldDB" id="A0A848KH06"/>
<gene>
    <name evidence="2" type="ORF">FGL95_13215</name>
</gene>